<feature type="domain" description="AB hydrolase-1" evidence="1">
    <location>
        <begin position="53"/>
        <end position="221"/>
    </location>
</feature>
<reference evidence="2" key="1">
    <citation type="journal article" date="2021" name="PeerJ">
        <title>Extensive microbial diversity within the chicken gut microbiome revealed by metagenomics and culture.</title>
        <authorList>
            <person name="Gilroy R."/>
            <person name="Ravi A."/>
            <person name="Getino M."/>
            <person name="Pursley I."/>
            <person name="Horton D.L."/>
            <person name="Alikhan N.F."/>
            <person name="Baker D."/>
            <person name="Gharbi K."/>
            <person name="Hall N."/>
            <person name="Watson M."/>
            <person name="Adriaenssens E.M."/>
            <person name="Foster-Nyarko E."/>
            <person name="Jarju S."/>
            <person name="Secka A."/>
            <person name="Antonio M."/>
            <person name="Oren A."/>
            <person name="Chaudhuri R.R."/>
            <person name="La Ragione R."/>
            <person name="Hildebrand F."/>
            <person name="Pallen M.J."/>
        </authorList>
    </citation>
    <scope>NUCLEOTIDE SEQUENCE</scope>
    <source>
        <strain evidence="2">ChiHjej13B12-4958</strain>
    </source>
</reference>
<evidence type="ECO:0000313" key="2">
    <source>
        <dbReference type="EMBL" id="HJC85734.1"/>
    </source>
</evidence>
<keyword evidence="2" id="KW-0378">Hydrolase</keyword>
<dbReference type="Gene3D" id="3.40.50.1820">
    <property type="entry name" value="alpha/beta hydrolase"/>
    <property type="match status" value="1"/>
</dbReference>
<accession>A0A9D2QDV1</accession>
<reference evidence="2" key="2">
    <citation type="submission" date="2021-04" db="EMBL/GenBank/DDBJ databases">
        <authorList>
            <person name="Gilroy R."/>
        </authorList>
    </citation>
    <scope>NUCLEOTIDE SEQUENCE</scope>
    <source>
        <strain evidence="2">ChiHjej13B12-4958</strain>
    </source>
</reference>
<proteinExistence type="predicted"/>
<dbReference type="InterPro" id="IPR029058">
    <property type="entry name" value="AB_hydrolase_fold"/>
</dbReference>
<organism evidence="2 3">
    <name type="scientific">Candidatus Corynebacterium faecigallinarum</name>
    <dbReference type="NCBI Taxonomy" id="2838528"/>
    <lineage>
        <taxon>Bacteria</taxon>
        <taxon>Bacillati</taxon>
        <taxon>Actinomycetota</taxon>
        <taxon>Actinomycetes</taxon>
        <taxon>Mycobacteriales</taxon>
        <taxon>Corynebacteriaceae</taxon>
        <taxon>Corynebacterium</taxon>
    </lineage>
</organism>
<comment type="caution">
    <text evidence="2">The sequence shown here is derived from an EMBL/GenBank/DDBJ whole genome shotgun (WGS) entry which is preliminary data.</text>
</comment>
<gene>
    <name evidence="2" type="ORF">H9751_09345</name>
</gene>
<dbReference type="EMBL" id="DWVP01000022">
    <property type="protein sequence ID" value="HJC85734.1"/>
    <property type="molecule type" value="Genomic_DNA"/>
</dbReference>
<evidence type="ECO:0000313" key="3">
    <source>
        <dbReference type="Proteomes" id="UP000823858"/>
    </source>
</evidence>
<protein>
    <submittedName>
        <fullName evidence="2">Alpha/beta fold hydrolase</fullName>
    </submittedName>
</protein>
<dbReference type="GO" id="GO:0016787">
    <property type="term" value="F:hydrolase activity"/>
    <property type="evidence" value="ECO:0007669"/>
    <property type="project" value="UniProtKB-KW"/>
</dbReference>
<dbReference type="InterPro" id="IPR000073">
    <property type="entry name" value="AB_hydrolase_1"/>
</dbReference>
<dbReference type="Pfam" id="PF12697">
    <property type="entry name" value="Abhydrolase_6"/>
    <property type="match status" value="1"/>
</dbReference>
<sequence length="292" mass="30385">MLSRLQAPSAPWADSEITDTAGRYGVAGASDVPGTSVAPASSGASGTSDHAPIVLVHGTAGSRANFEESAPVIKTSGRPVLSVSYGHRGTTDIRWSLEEIIAQLTILTDRYGSIDLVGHSQGGLLSLAASGILNEAASAPRIDHVVGLAADFRGVARPWFRPPESPLLRSIDRALCPAFADQLVGSEALAEVLPHTATSRVPVTQIITRFDRIVPADRAVAFTAFDELSGVPAHQGPTRVVEVQDHFPDAQFGHAVMPHRPVVGQLVVDALAAPPVDQRTGVRAAVGSGVTG</sequence>
<name>A0A9D2QDV1_9CORY</name>
<dbReference type="Proteomes" id="UP000823858">
    <property type="component" value="Unassembled WGS sequence"/>
</dbReference>
<evidence type="ECO:0000259" key="1">
    <source>
        <dbReference type="Pfam" id="PF12697"/>
    </source>
</evidence>
<dbReference type="SUPFAM" id="SSF53474">
    <property type="entry name" value="alpha/beta-Hydrolases"/>
    <property type="match status" value="1"/>
</dbReference>
<dbReference type="AlphaFoldDB" id="A0A9D2QDV1"/>